<dbReference type="InterPro" id="IPR029063">
    <property type="entry name" value="SAM-dependent_MTases_sf"/>
</dbReference>
<dbReference type="GO" id="GO:0032259">
    <property type="term" value="P:methylation"/>
    <property type="evidence" value="ECO:0007669"/>
    <property type="project" value="UniProtKB-KW"/>
</dbReference>
<dbReference type="EMBL" id="BMZD01000003">
    <property type="protein sequence ID" value="GGZ95656.1"/>
    <property type="molecule type" value="Genomic_DNA"/>
</dbReference>
<dbReference type="Proteomes" id="UP000634139">
    <property type="component" value="Unassembled WGS sequence"/>
</dbReference>
<proteinExistence type="predicted"/>
<sequence>MITPAPPKVFSDNRRTAARRRSRSLQRRPDAARYILDDMVEDVLERLAFLRLNPRRALIIGDWTGALAVQLRTTGCDVTVAEPADGFIEEQPFPENGFDLVASLGTLDTVNDLPGALIHIRNALAPEGLAIASFMGAGSLPQLRAAMLDADGERPAPRLHPMVDVRAGGQLLQRAGWSDPVVDSRSLDVRFRSLDSLVADLRAQALGNVLMRAGPALGRTALATARAAFGVRTVERFEILTLSGWRR</sequence>
<feature type="region of interest" description="Disordered" evidence="3">
    <location>
        <begin position="1"/>
        <end position="24"/>
    </location>
</feature>
<comment type="caution">
    <text evidence="4">The sequence shown here is derived from an EMBL/GenBank/DDBJ whole genome shotgun (WGS) entry which is preliminary data.</text>
</comment>
<dbReference type="SUPFAM" id="SSF53335">
    <property type="entry name" value="S-adenosyl-L-methionine-dependent methyltransferases"/>
    <property type="match status" value="1"/>
</dbReference>
<evidence type="ECO:0000313" key="5">
    <source>
        <dbReference type="Proteomes" id="UP000634139"/>
    </source>
</evidence>
<evidence type="ECO:0000256" key="3">
    <source>
        <dbReference type="SAM" id="MobiDB-lite"/>
    </source>
</evidence>
<dbReference type="PANTHER" id="PTHR13090:SF1">
    <property type="entry name" value="ARGININE-HYDROXYLASE NDUFAF5, MITOCHONDRIAL"/>
    <property type="match status" value="1"/>
</dbReference>
<name>A0A918VGC9_9SPHN</name>
<evidence type="ECO:0000256" key="1">
    <source>
        <dbReference type="ARBA" id="ARBA00022603"/>
    </source>
</evidence>
<organism evidence="4 5">
    <name type="scientific">Novosphingobium arvoryzae</name>
    <dbReference type="NCBI Taxonomy" id="1256514"/>
    <lineage>
        <taxon>Bacteria</taxon>
        <taxon>Pseudomonadati</taxon>
        <taxon>Pseudomonadota</taxon>
        <taxon>Alphaproteobacteria</taxon>
        <taxon>Sphingomonadales</taxon>
        <taxon>Sphingomonadaceae</taxon>
        <taxon>Novosphingobium</taxon>
    </lineage>
</organism>
<gene>
    <name evidence="4" type="ORF">GCM10011617_14930</name>
</gene>
<keyword evidence="2" id="KW-0808">Transferase</keyword>
<evidence type="ECO:0000313" key="4">
    <source>
        <dbReference type="EMBL" id="GGZ95656.1"/>
    </source>
</evidence>
<dbReference type="AlphaFoldDB" id="A0A918VGC9"/>
<accession>A0A918VGC9</accession>
<dbReference type="Pfam" id="PF13489">
    <property type="entry name" value="Methyltransf_23"/>
    <property type="match status" value="1"/>
</dbReference>
<dbReference type="GO" id="GO:0008168">
    <property type="term" value="F:methyltransferase activity"/>
    <property type="evidence" value="ECO:0007669"/>
    <property type="project" value="UniProtKB-KW"/>
</dbReference>
<evidence type="ECO:0008006" key="6">
    <source>
        <dbReference type="Google" id="ProtNLM"/>
    </source>
</evidence>
<dbReference type="Gene3D" id="3.40.50.150">
    <property type="entry name" value="Vaccinia Virus protein VP39"/>
    <property type="match status" value="1"/>
</dbReference>
<dbReference type="RefSeq" id="WP_189540072.1">
    <property type="nucleotide sequence ID" value="NZ_BMZD01000003.1"/>
</dbReference>
<reference evidence="4" key="2">
    <citation type="submission" date="2020-09" db="EMBL/GenBank/DDBJ databases">
        <authorList>
            <person name="Sun Q."/>
            <person name="Kim S."/>
        </authorList>
    </citation>
    <scope>NUCLEOTIDE SEQUENCE</scope>
    <source>
        <strain evidence="4">KCTC 32422</strain>
    </source>
</reference>
<keyword evidence="5" id="KW-1185">Reference proteome</keyword>
<keyword evidence="1" id="KW-0489">Methyltransferase</keyword>
<reference evidence="4" key="1">
    <citation type="journal article" date="2014" name="Int. J. Syst. Evol. Microbiol.">
        <title>Complete genome sequence of Corynebacterium casei LMG S-19264T (=DSM 44701T), isolated from a smear-ripened cheese.</title>
        <authorList>
            <consortium name="US DOE Joint Genome Institute (JGI-PGF)"/>
            <person name="Walter F."/>
            <person name="Albersmeier A."/>
            <person name="Kalinowski J."/>
            <person name="Ruckert C."/>
        </authorList>
    </citation>
    <scope>NUCLEOTIDE SEQUENCE</scope>
    <source>
        <strain evidence="4">KCTC 32422</strain>
    </source>
</reference>
<evidence type="ECO:0000256" key="2">
    <source>
        <dbReference type="ARBA" id="ARBA00022679"/>
    </source>
</evidence>
<dbReference type="PANTHER" id="PTHR13090">
    <property type="entry name" value="ARGININE-HYDROXYLASE NDUFAF5, MITOCHONDRIAL"/>
    <property type="match status" value="1"/>
</dbReference>
<dbReference type="InterPro" id="IPR050602">
    <property type="entry name" value="Malonyl-ACP_OMT"/>
</dbReference>
<protein>
    <recommendedName>
        <fullName evidence="6">Methyltransferase domain-containing protein</fullName>
    </recommendedName>
</protein>